<dbReference type="SMART" id="SM00849">
    <property type="entry name" value="Lactamase_B"/>
    <property type="match status" value="1"/>
</dbReference>
<proteinExistence type="predicted"/>
<dbReference type="PANTHER" id="PTHR43546">
    <property type="entry name" value="UPF0173 METAL-DEPENDENT HYDROLASE MJ1163-RELATED"/>
    <property type="match status" value="1"/>
</dbReference>
<reference evidence="2 3" key="1">
    <citation type="submission" date="2023-08" db="EMBL/GenBank/DDBJ databases">
        <title>Phytohabitans sansha sp. nov., isolated from marine sediment.</title>
        <authorList>
            <person name="Zhao Y."/>
            <person name="Yi K."/>
        </authorList>
    </citation>
    <scope>NUCLEOTIDE SEQUENCE [LARGE SCALE GENOMIC DNA]</scope>
    <source>
        <strain evidence="2 3">ZYX-F-186</strain>
    </source>
</reference>
<dbReference type="SUPFAM" id="SSF56281">
    <property type="entry name" value="Metallo-hydrolase/oxidoreductase"/>
    <property type="match status" value="1"/>
</dbReference>
<accession>A0ABU0ZV44</accession>
<sequence>MRLTKYGHSCVRIERDGAVLVVDPGEFSGREPLDGADAVLVTHEHPDHVDVDAVAEACEKNPSLRVYAHPGTASTLDRLGAAVTTVESGDSFQAAGFEVSAWGGLHAVNHPDIPRVPNLGYLVEGEIYHPGDSFDPPFGAEVGTLFVPISAPWLKLAEAIEFARAVRPRRAYGLHDGILNDRGLKIVNTHLARLSGTEYAWLRPGTTIN</sequence>
<name>A0ABU0ZV44_9ACTN</name>
<dbReference type="Proteomes" id="UP001230908">
    <property type="component" value="Unassembled WGS sequence"/>
</dbReference>
<feature type="domain" description="Metallo-beta-lactamase" evidence="1">
    <location>
        <begin position="7"/>
        <end position="175"/>
    </location>
</feature>
<evidence type="ECO:0000259" key="1">
    <source>
        <dbReference type="SMART" id="SM00849"/>
    </source>
</evidence>
<evidence type="ECO:0000313" key="2">
    <source>
        <dbReference type="EMBL" id="MDQ7910055.1"/>
    </source>
</evidence>
<comment type="caution">
    <text evidence="2">The sequence shown here is derived from an EMBL/GenBank/DDBJ whole genome shotgun (WGS) entry which is preliminary data.</text>
</comment>
<gene>
    <name evidence="2" type="ORF">RB614_36715</name>
</gene>
<dbReference type="Gene3D" id="3.60.15.10">
    <property type="entry name" value="Ribonuclease Z/Hydroxyacylglutathione hydrolase-like"/>
    <property type="match status" value="1"/>
</dbReference>
<dbReference type="PANTHER" id="PTHR43546:SF3">
    <property type="entry name" value="UPF0173 METAL-DEPENDENT HYDROLASE MJ1163"/>
    <property type="match status" value="1"/>
</dbReference>
<dbReference type="InterPro" id="IPR050114">
    <property type="entry name" value="UPF0173_UPF0282_UlaG_hydrolase"/>
</dbReference>
<dbReference type="InterPro" id="IPR001279">
    <property type="entry name" value="Metallo-B-lactamas"/>
</dbReference>
<organism evidence="2 3">
    <name type="scientific">Phytohabitans maris</name>
    <dbReference type="NCBI Taxonomy" id="3071409"/>
    <lineage>
        <taxon>Bacteria</taxon>
        <taxon>Bacillati</taxon>
        <taxon>Actinomycetota</taxon>
        <taxon>Actinomycetes</taxon>
        <taxon>Micromonosporales</taxon>
        <taxon>Micromonosporaceae</taxon>
    </lineage>
</organism>
<dbReference type="RefSeq" id="WP_308717303.1">
    <property type="nucleotide sequence ID" value="NZ_JAVHUY010000050.1"/>
</dbReference>
<protein>
    <submittedName>
        <fullName evidence="2">MBL fold metallo-hydrolase</fullName>
    </submittedName>
</protein>
<dbReference type="Pfam" id="PF13483">
    <property type="entry name" value="Lactamase_B_3"/>
    <property type="match status" value="1"/>
</dbReference>
<dbReference type="EMBL" id="JAVHUY010000050">
    <property type="protein sequence ID" value="MDQ7910055.1"/>
    <property type="molecule type" value="Genomic_DNA"/>
</dbReference>
<dbReference type="InterPro" id="IPR036866">
    <property type="entry name" value="RibonucZ/Hydroxyglut_hydro"/>
</dbReference>
<keyword evidence="3" id="KW-1185">Reference proteome</keyword>
<evidence type="ECO:0000313" key="3">
    <source>
        <dbReference type="Proteomes" id="UP001230908"/>
    </source>
</evidence>